<comment type="similarity">
    <text evidence="1">Belongs to the actin family.</text>
</comment>
<dbReference type="eggNOG" id="KOG0679">
    <property type="taxonomic scope" value="Eukaryota"/>
</dbReference>
<dbReference type="FunCoup" id="A0A0D2X0I4">
    <property type="interactions" value="157"/>
</dbReference>
<keyword evidence="4" id="KW-1185">Reference proteome</keyword>
<dbReference type="PANTHER" id="PTHR11937">
    <property type="entry name" value="ACTIN"/>
    <property type="match status" value="1"/>
</dbReference>
<dbReference type="SMART" id="SM00268">
    <property type="entry name" value="ACTIN"/>
    <property type="match status" value="1"/>
</dbReference>
<dbReference type="FunFam" id="3.30.420.40:FF:000058">
    <property type="entry name" value="Putative actin-related protein 5"/>
    <property type="match status" value="1"/>
</dbReference>
<dbReference type="EMBL" id="KE346360">
    <property type="protein sequence ID" value="KJE89114.1"/>
    <property type="molecule type" value="Genomic_DNA"/>
</dbReference>
<dbReference type="FunFam" id="3.30.420.40:FF:000050">
    <property type="entry name" value="Actin, alpha skeletal muscle"/>
    <property type="match status" value="1"/>
</dbReference>
<dbReference type="PhylomeDB" id="A0A0D2X0I4"/>
<feature type="region of interest" description="Disordered" evidence="2">
    <location>
        <begin position="48"/>
        <end position="76"/>
    </location>
</feature>
<gene>
    <name evidence="3" type="ORF">CAOG_000656</name>
</gene>
<name>A0A0D2X0I4_CAPO3</name>
<proteinExistence type="inferred from homology"/>
<dbReference type="AlphaFoldDB" id="A0A0D2X0I4"/>
<evidence type="ECO:0000256" key="1">
    <source>
        <dbReference type="RuleBase" id="RU000487"/>
    </source>
</evidence>
<evidence type="ECO:0000313" key="3">
    <source>
        <dbReference type="EMBL" id="KJE89114.1"/>
    </source>
</evidence>
<sequence length="471" mass="50079">MSGAMFGGDEVGALVLDIGSATTRFGFAGEDTPKSVFPSVVGLAPSHHAASQDSVPMDTSDRDLPSGTAGGAARRSRKSYVGTTTLAVVRSNVDLAGVMQNGLVEDWERFELLADYGFATGLRVDAAQHPLLMIEPSWNPRESREHMTELFFEKYNVPAFYLARSAVASAFANGRPTGLVLDIGASLSSAVPVVDGFVMPKSIMTSSVGGDFLLSQCAQYLEKNQIVIRPSYMVASKQAVALNAAPKWTPRTFAEPISDSFHRYSKQLVLQDFVHSVLFCSGRTFDRDSVANLPAASFEFPDGLNISLGADRYRLAETLFDPETHADATAPAVSVSSRASSASAMDATSDGTKDPAGGLAAPKPIGLHRLATAAINSCDVDVRPSIGSSVIVVGGGSLVRGLPERLDAELRMALPAISKLKTVASGLSVERMFSSWIGGSILASLGSFQQMWMSKQEYEESGKAYIEKKCV</sequence>
<accession>A0A0D2X0I4</accession>
<dbReference type="Gene3D" id="3.30.420.40">
    <property type="match status" value="3"/>
</dbReference>
<dbReference type="Gene3D" id="3.90.640.10">
    <property type="entry name" value="Actin, Chain A, domain 4"/>
    <property type="match status" value="1"/>
</dbReference>
<evidence type="ECO:0000256" key="2">
    <source>
        <dbReference type="SAM" id="MobiDB-lite"/>
    </source>
</evidence>
<dbReference type="InterPro" id="IPR004000">
    <property type="entry name" value="Actin"/>
</dbReference>
<dbReference type="InParanoid" id="A0A0D2X0I4"/>
<dbReference type="RefSeq" id="XP_004365527.2">
    <property type="nucleotide sequence ID" value="XM_004365470.2"/>
</dbReference>
<protein>
    <submittedName>
        <fullName evidence="3">BAF53b</fullName>
    </submittedName>
</protein>
<dbReference type="OrthoDB" id="5132116at2759"/>
<organism evidence="3 4">
    <name type="scientific">Capsaspora owczarzaki (strain ATCC 30864)</name>
    <dbReference type="NCBI Taxonomy" id="595528"/>
    <lineage>
        <taxon>Eukaryota</taxon>
        <taxon>Filasterea</taxon>
        <taxon>Capsaspora</taxon>
    </lineage>
</organism>
<dbReference type="STRING" id="595528.A0A0D2X0I4"/>
<dbReference type="SUPFAM" id="SSF53067">
    <property type="entry name" value="Actin-like ATPase domain"/>
    <property type="match status" value="2"/>
</dbReference>
<evidence type="ECO:0000313" key="4">
    <source>
        <dbReference type="Proteomes" id="UP000008743"/>
    </source>
</evidence>
<dbReference type="Pfam" id="PF00022">
    <property type="entry name" value="Actin"/>
    <property type="match status" value="1"/>
</dbReference>
<reference evidence="4" key="1">
    <citation type="submission" date="2011-02" db="EMBL/GenBank/DDBJ databases">
        <title>The Genome Sequence of Capsaspora owczarzaki ATCC 30864.</title>
        <authorList>
            <person name="Russ C."/>
            <person name="Cuomo C."/>
            <person name="Burger G."/>
            <person name="Gray M.W."/>
            <person name="Holland P.W.H."/>
            <person name="King N."/>
            <person name="Lang F.B.F."/>
            <person name="Roger A.J."/>
            <person name="Ruiz-Trillo I."/>
            <person name="Young S.K."/>
            <person name="Zeng Q."/>
            <person name="Gargeya S."/>
            <person name="Alvarado L."/>
            <person name="Berlin A."/>
            <person name="Chapman S.B."/>
            <person name="Chen Z."/>
            <person name="Freedman E."/>
            <person name="Gellesch M."/>
            <person name="Goldberg J."/>
            <person name="Griggs A."/>
            <person name="Gujja S."/>
            <person name="Heilman E."/>
            <person name="Heiman D."/>
            <person name="Howarth C."/>
            <person name="Mehta T."/>
            <person name="Neiman D."/>
            <person name="Pearson M."/>
            <person name="Roberts A."/>
            <person name="Saif S."/>
            <person name="Shea T."/>
            <person name="Shenoy N."/>
            <person name="Sisk P."/>
            <person name="Stolte C."/>
            <person name="Sykes S."/>
            <person name="White J."/>
            <person name="Yandava C."/>
            <person name="Haas B."/>
            <person name="Nusbaum C."/>
            <person name="Birren B."/>
        </authorList>
    </citation>
    <scope>NUCLEOTIDE SEQUENCE</scope>
    <source>
        <strain evidence="4">ATCC 30864</strain>
    </source>
</reference>
<dbReference type="Proteomes" id="UP000008743">
    <property type="component" value="Unassembled WGS sequence"/>
</dbReference>
<dbReference type="CDD" id="cd13395">
    <property type="entry name" value="ASKHA_NBD_Arp4_ACTL6-like"/>
    <property type="match status" value="1"/>
</dbReference>
<dbReference type="InterPro" id="IPR043129">
    <property type="entry name" value="ATPase_NBD"/>
</dbReference>